<feature type="compositionally biased region" description="Low complexity" evidence="1">
    <location>
        <begin position="145"/>
        <end position="157"/>
    </location>
</feature>
<dbReference type="Proteomes" id="UP000298030">
    <property type="component" value="Unassembled WGS sequence"/>
</dbReference>
<protein>
    <submittedName>
        <fullName evidence="2">Uncharacterized protein</fullName>
    </submittedName>
</protein>
<evidence type="ECO:0000313" key="3">
    <source>
        <dbReference type="Proteomes" id="UP000298030"/>
    </source>
</evidence>
<feature type="region of interest" description="Disordered" evidence="1">
    <location>
        <begin position="145"/>
        <end position="209"/>
    </location>
</feature>
<evidence type="ECO:0000256" key="1">
    <source>
        <dbReference type="SAM" id="MobiDB-lite"/>
    </source>
</evidence>
<reference evidence="2 3" key="1">
    <citation type="journal article" date="2019" name="Nat. Ecol. Evol.">
        <title>Megaphylogeny resolves global patterns of mushroom evolution.</title>
        <authorList>
            <person name="Varga T."/>
            <person name="Krizsan K."/>
            <person name="Foldi C."/>
            <person name="Dima B."/>
            <person name="Sanchez-Garcia M."/>
            <person name="Sanchez-Ramirez S."/>
            <person name="Szollosi G.J."/>
            <person name="Szarkandi J.G."/>
            <person name="Papp V."/>
            <person name="Albert L."/>
            <person name="Andreopoulos W."/>
            <person name="Angelini C."/>
            <person name="Antonin V."/>
            <person name="Barry K.W."/>
            <person name="Bougher N.L."/>
            <person name="Buchanan P."/>
            <person name="Buyck B."/>
            <person name="Bense V."/>
            <person name="Catcheside P."/>
            <person name="Chovatia M."/>
            <person name="Cooper J."/>
            <person name="Damon W."/>
            <person name="Desjardin D."/>
            <person name="Finy P."/>
            <person name="Geml J."/>
            <person name="Haridas S."/>
            <person name="Hughes K."/>
            <person name="Justo A."/>
            <person name="Karasinski D."/>
            <person name="Kautmanova I."/>
            <person name="Kiss B."/>
            <person name="Kocsube S."/>
            <person name="Kotiranta H."/>
            <person name="LaButti K.M."/>
            <person name="Lechner B.E."/>
            <person name="Liimatainen K."/>
            <person name="Lipzen A."/>
            <person name="Lukacs Z."/>
            <person name="Mihaltcheva S."/>
            <person name="Morgado L.N."/>
            <person name="Niskanen T."/>
            <person name="Noordeloos M.E."/>
            <person name="Ohm R.A."/>
            <person name="Ortiz-Santana B."/>
            <person name="Ovrebo C."/>
            <person name="Racz N."/>
            <person name="Riley R."/>
            <person name="Savchenko A."/>
            <person name="Shiryaev A."/>
            <person name="Soop K."/>
            <person name="Spirin V."/>
            <person name="Szebenyi C."/>
            <person name="Tomsovsky M."/>
            <person name="Tulloss R.E."/>
            <person name="Uehling J."/>
            <person name="Grigoriev I.V."/>
            <person name="Vagvolgyi C."/>
            <person name="Papp T."/>
            <person name="Martin F.M."/>
            <person name="Miettinen O."/>
            <person name="Hibbett D.S."/>
            <person name="Nagy L.G."/>
        </authorList>
    </citation>
    <scope>NUCLEOTIDE SEQUENCE [LARGE SCALE GENOMIC DNA]</scope>
    <source>
        <strain evidence="2 3">FP101781</strain>
    </source>
</reference>
<name>A0A4Y7SAI0_COPMI</name>
<keyword evidence="3" id="KW-1185">Reference proteome</keyword>
<sequence length="371" mass="39860">MSQTALYVSPPPTAPLLHEPQLNLLPDPQTFTRQRAISMFDRQSSSIVGTYAGADLRPLRMPKREKGRVMVKNAPWNWGGDSETHPYLLATPSRSVTGVWGHTSRPYPMEPPVGGRTAGRCIKTNSFSPFAAFLLVEIPLLLRSTSTNPSSSTKNPRSAPPHPTPRINVHIPEHSPRPNLSPSPTPPNLKSRSETTLGKHKSKLTPSSIPILVTESLEVDHDVDAEEDYRPRTRRGPPDSTCRLPTRLSSDPIPGSLSPPSSLSTSSSLPLLDLPLLNLPSPASFYSASSSPHSDPGYDSDSTSTVEAKAEGQRRMRGSILTTPSPSQRSTKTPTRHTATRTLGTIGSIGSIGTVGDDGNDGHDGCCVALV</sequence>
<feature type="region of interest" description="Disordered" evidence="1">
    <location>
        <begin position="222"/>
        <end position="267"/>
    </location>
</feature>
<evidence type="ECO:0000313" key="2">
    <source>
        <dbReference type="EMBL" id="TEB18617.1"/>
    </source>
</evidence>
<accession>A0A4Y7SAI0</accession>
<comment type="caution">
    <text evidence="2">The sequence shown here is derived from an EMBL/GenBank/DDBJ whole genome shotgun (WGS) entry which is preliminary data.</text>
</comment>
<organism evidence="2 3">
    <name type="scientific">Coprinellus micaceus</name>
    <name type="common">Glistening ink-cap mushroom</name>
    <name type="synonym">Coprinus micaceus</name>
    <dbReference type="NCBI Taxonomy" id="71717"/>
    <lineage>
        <taxon>Eukaryota</taxon>
        <taxon>Fungi</taxon>
        <taxon>Dikarya</taxon>
        <taxon>Basidiomycota</taxon>
        <taxon>Agaricomycotina</taxon>
        <taxon>Agaricomycetes</taxon>
        <taxon>Agaricomycetidae</taxon>
        <taxon>Agaricales</taxon>
        <taxon>Agaricineae</taxon>
        <taxon>Psathyrellaceae</taxon>
        <taxon>Coprinellus</taxon>
    </lineage>
</organism>
<feature type="compositionally biased region" description="Low complexity" evidence="1">
    <location>
        <begin position="285"/>
        <end position="295"/>
    </location>
</feature>
<gene>
    <name evidence="2" type="ORF">FA13DRAFT_1803259</name>
</gene>
<feature type="region of interest" description="Disordered" evidence="1">
    <location>
        <begin position="285"/>
        <end position="339"/>
    </location>
</feature>
<feature type="compositionally biased region" description="Low complexity" evidence="1">
    <location>
        <begin position="248"/>
        <end position="267"/>
    </location>
</feature>
<dbReference type="AlphaFoldDB" id="A0A4Y7SAI0"/>
<dbReference type="EMBL" id="QPFP01000239">
    <property type="protein sequence ID" value="TEB18617.1"/>
    <property type="molecule type" value="Genomic_DNA"/>
</dbReference>
<proteinExistence type="predicted"/>